<dbReference type="Pfam" id="PF00078">
    <property type="entry name" value="RVT_1"/>
    <property type="match status" value="1"/>
</dbReference>
<evidence type="ECO:0000313" key="3">
    <source>
        <dbReference type="Proteomes" id="UP000836404"/>
    </source>
</evidence>
<protein>
    <submittedName>
        <fullName evidence="2">Uncharacterized protein</fullName>
    </submittedName>
</protein>
<dbReference type="CDD" id="cd01650">
    <property type="entry name" value="RT_nLTR_like"/>
    <property type="match status" value="1"/>
</dbReference>
<evidence type="ECO:0000256" key="1">
    <source>
        <dbReference type="SAM" id="MobiDB-lite"/>
    </source>
</evidence>
<evidence type="ECO:0000313" key="2">
    <source>
        <dbReference type="EMBL" id="CAD6928992.1"/>
    </source>
</evidence>
<name>A0A9N8LW52_9BASI</name>
<feature type="compositionally biased region" description="Pro residues" evidence="1">
    <location>
        <begin position="287"/>
        <end position="298"/>
    </location>
</feature>
<reference evidence="2 3" key="1">
    <citation type="submission" date="2020-10" db="EMBL/GenBank/DDBJ databases">
        <authorList>
            <person name="Sedaghatjoo S."/>
        </authorList>
    </citation>
    <scope>NUCLEOTIDE SEQUENCE [LARGE SCALE GENOMIC DNA]</scope>
    <source>
        <strain evidence="2 3">LLFL</strain>
    </source>
</reference>
<comment type="caution">
    <text evidence="2">The sequence shown here is derived from an EMBL/GenBank/DDBJ whole genome shotgun (WGS) entry which is preliminary data.</text>
</comment>
<dbReference type="Proteomes" id="UP000836404">
    <property type="component" value="Unassembled WGS sequence"/>
</dbReference>
<dbReference type="InterPro" id="IPR043502">
    <property type="entry name" value="DNA/RNA_pol_sf"/>
</dbReference>
<proteinExistence type="predicted"/>
<accession>A0A9N8LW52</accession>
<dbReference type="PROSITE" id="PS50878">
    <property type="entry name" value="RT_POL"/>
    <property type="match status" value="1"/>
</dbReference>
<keyword evidence="3" id="KW-1185">Reference proteome</keyword>
<feature type="region of interest" description="Disordered" evidence="1">
    <location>
        <begin position="284"/>
        <end position="321"/>
    </location>
</feature>
<dbReference type="PANTHER" id="PTHR19446">
    <property type="entry name" value="REVERSE TRANSCRIPTASES"/>
    <property type="match status" value="1"/>
</dbReference>
<dbReference type="AlphaFoldDB" id="A0A9N8LW52"/>
<feature type="region of interest" description="Disordered" evidence="1">
    <location>
        <begin position="212"/>
        <end position="232"/>
    </location>
</feature>
<gene>
    <name evidence="2" type="ORF">JKILLFL_G7233</name>
</gene>
<dbReference type="InterPro" id="IPR000477">
    <property type="entry name" value="RT_dom"/>
</dbReference>
<sequence length="664" mass="72246">MAPLFPSPNAAYPSPEPRWDHAFISEELALSTPCRLSYLMPDFETDYLALLLALPLPDASFPAAPSSSSASGLLRPSLAKLRQDASVCALRAAYRAQAPSISSALSLAEERAAAGPLTSAQMQDLIDCADGIFHDLMMRSAFCALGSYDASTIRSAPDKERQRLVEEANHDQTASLRLWKRAQRGRVRLPVASDEGVEAGMSAEEEARSVWGTQWNSDGEKDEPPQGLDLDTPRLVDVSSPSLAGEFSDLAVLTALKRYPRHKSGGEDGDHATMFHALASDCLEARPPTPATTPPPTLPSSSAPAQGHSLRLPRKAQSQPLNARAAPFVPLSVRTDQGTEEVFPFVRHLSRLLRLVAACAVTPARWGRALVHLIPKRADGDPTAATSRPIGLLPMFRRIFEAIFVKRLNPERSWAQLHAGQAGVRRGWSCLSALVTNHEAAHTRRNIAIFLDLLSAFPSLAALLVVQVLADRGAPLSEQRLVWALLTIGASTVLVVNDQRCEPLPFLRGLTQGSIISPELFNLVIDGLVRLLNKRTQLGSLRAVFFADDGALTVESEAEGQRLLDATVEWTTAHGLRLNVGKCGVVARRPTHLLVYGREVPQVQSYKYLGIPRDAGGLDLTAYLDRVNDSMRRAFKRLCALGATWSGLVRLRMTDVQGSVSLHW</sequence>
<organism evidence="2 3">
    <name type="scientific">Tilletia laevis</name>
    <dbReference type="NCBI Taxonomy" id="157183"/>
    <lineage>
        <taxon>Eukaryota</taxon>
        <taxon>Fungi</taxon>
        <taxon>Dikarya</taxon>
        <taxon>Basidiomycota</taxon>
        <taxon>Ustilaginomycotina</taxon>
        <taxon>Exobasidiomycetes</taxon>
        <taxon>Tilletiales</taxon>
        <taxon>Tilletiaceae</taxon>
        <taxon>Tilletia</taxon>
    </lineage>
</organism>
<dbReference type="SUPFAM" id="SSF56672">
    <property type="entry name" value="DNA/RNA polymerases"/>
    <property type="match status" value="1"/>
</dbReference>
<dbReference type="EMBL" id="CAJHJF010002684">
    <property type="protein sequence ID" value="CAD6928992.1"/>
    <property type="molecule type" value="Genomic_DNA"/>
</dbReference>
<dbReference type="OrthoDB" id="5514950at2759"/>